<evidence type="ECO:0000313" key="3">
    <source>
        <dbReference type="EMBL" id="NEL55288.1"/>
    </source>
</evidence>
<protein>
    <recommendedName>
        <fullName evidence="5">Glycoprotein</fullName>
    </recommendedName>
</protein>
<dbReference type="RefSeq" id="WP_152731843.1">
    <property type="nucleotide sequence ID" value="NZ_JAABOZ010000012.1"/>
</dbReference>
<gene>
    <name evidence="3" type="ORF">G1H19_14940</name>
</gene>
<dbReference type="EMBL" id="JAAGWK010000021">
    <property type="protein sequence ID" value="NEL55288.1"/>
    <property type="molecule type" value="Genomic_DNA"/>
</dbReference>
<organism evidence="3 4">
    <name type="scientific">Goekera deserti</name>
    <dbReference type="NCBI Taxonomy" id="2497753"/>
    <lineage>
        <taxon>Bacteria</taxon>
        <taxon>Bacillati</taxon>
        <taxon>Actinomycetota</taxon>
        <taxon>Actinomycetes</taxon>
        <taxon>Geodermatophilales</taxon>
        <taxon>Geodermatophilaceae</taxon>
        <taxon>Goekera</taxon>
    </lineage>
</organism>
<dbReference type="AlphaFoldDB" id="A0A7K3WFN0"/>
<accession>A0A7K3WFN0</accession>
<dbReference type="Proteomes" id="UP000470470">
    <property type="component" value="Unassembled WGS sequence"/>
</dbReference>
<keyword evidence="2" id="KW-1133">Transmembrane helix</keyword>
<feature type="region of interest" description="Disordered" evidence="1">
    <location>
        <begin position="329"/>
        <end position="395"/>
    </location>
</feature>
<dbReference type="Pfam" id="PF19516">
    <property type="entry name" value="DUF6049"/>
    <property type="match status" value="1"/>
</dbReference>
<feature type="compositionally biased region" description="Low complexity" evidence="1">
    <location>
        <begin position="386"/>
        <end position="395"/>
    </location>
</feature>
<evidence type="ECO:0000313" key="4">
    <source>
        <dbReference type="Proteomes" id="UP000470470"/>
    </source>
</evidence>
<feature type="region of interest" description="Disordered" evidence="1">
    <location>
        <begin position="788"/>
        <end position="832"/>
    </location>
</feature>
<evidence type="ECO:0000256" key="2">
    <source>
        <dbReference type="SAM" id="Phobius"/>
    </source>
</evidence>
<keyword evidence="4" id="KW-1185">Reference proteome</keyword>
<keyword evidence="2" id="KW-0472">Membrane</keyword>
<proteinExistence type="predicted"/>
<feature type="compositionally biased region" description="Gly residues" evidence="1">
    <location>
        <begin position="344"/>
        <end position="357"/>
    </location>
</feature>
<reference evidence="3 4" key="1">
    <citation type="submission" date="2020-02" db="EMBL/GenBank/DDBJ databases">
        <title>The whole genome sequence of CPCC 205119.</title>
        <authorList>
            <person name="Jiang Z."/>
        </authorList>
    </citation>
    <scope>NUCLEOTIDE SEQUENCE [LARGE SCALE GENOMIC DNA]</scope>
    <source>
        <strain evidence="3 4">CPCC 205119</strain>
    </source>
</reference>
<evidence type="ECO:0008006" key="5">
    <source>
        <dbReference type="Google" id="ProtNLM"/>
    </source>
</evidence>
<name>A0A7K3WFN0_9ACTN</name>
<dbReference type="InterPro" id="IPR046112">
    <property type="entry name" value="DUF6049"/>
</dbReference>
<sequence>MTGRAAGRTGGRPPGRRRATAALVAACTAGVLPLLGGLPAGAAPGDGPGTDDAARQVQVTLTELTPRSIAPGAEIVVSGRITNTGEETLTDLTLRVQRGEQLRTRQALADDLADPSPTTTAAAAFAPVDDELPAGESMPFRYVTSATELRLEGDGVYPALVNVNGTDPDGLTERVGELTTHLVVAPATPTARTAVGVLWPITDRPHRAPDGDFTDDDLAGEIAPGGRLDRALATVEDLPRRPDSDAPAVPVTLAVDPALVEELTTMAGGYRVPDGSGGTTDGAGREDAEAYLARLRAVAAEQDVLALPYADADLDALQTAGGGDAVRRALPGTAAADPPAEGGTSPGGTAGQTGGTTAGESAAPTDGATPVTPSGTEATTPAAEPSGDGSADAGAGTGAALLRTALGVTPRTDLAWPVGGTLRTETLTTLQDAGVRQLVLAEQSWADPGTAVGDDGSTATARVDTDTDAGPLTTLVADSGLGDAVAALGDDPAGARAAEQRYLAELAVLGTQLAAAGGSRQTVLVVPPRQVDVDPAAATALLADAAEQPWLDVASLGQLTAGPVADAGQLLPATAGPDQLGGPALGDVGAALGVRADFATAVVGDPDTALRGYDAAIDRSVASSWRGDPDGFAEAAAAVRERLLDLTRRVTLLEPADGTYSLASSDAPLVLTVSNDLPFAVEVRVEVRALANAGLTTEDGGLQQVDLESRRVVTVASEVSQSGSFAVTATLSTPGGGSLGEPVDMQVRSTAYGTITLAVTFGAAALLALLFLRRLVLFVLRRRRAGSLHDDDRDDADADLVGASPAAGSGAGRDAGPADGDPTRRPPTRSPV</sequence>
<evidence type="ECO:0000256" key="1">
    <source>
        <dbReference type="SAM" id="MobiDB-lite"/>
    </source>
</evidence>
<feature type="transmembrane region" description="Helical" evidence="2">
    <location>
        <begin position="751"/>
        <end position="772"/>
    </location>
</feature>
<keyword evidence="2" id="KW-0812">Transmembrane</keyword>
<comment type="caution">
    <text evidence="3">The sequence shown here is derived from an EMBL/GenBank/DDBJ whole genome shotgun (WGS) entry which is preliminary data.</text>
</comment>
<feature type="compositionally biased region" description="Low complexity" evidence="1">
    <location>
        <begin position="802"/>
        <end position="820"/>
    </location>
</feature>